<protein>
    <recommendedName>
        <fullName evidence="3">Glucose-methanol-choline oxidoreductase N-terminal domain-containing protein</fullName>
    </recommendedName>
</protein>
<dbReference type="Proteomes" id="UP000012338">
    <property type="component" value="Unassembled WGS sequence"/>
</dbReference>
<keyword evidence="2" id="KW-0274">FAD</keyword>
<dbReference type="InterPro" id="IPR000172">
    <property type="entry name" value="GMC_OxRdtase_N"/>
</dbReference>
<feature type="domain" description="Glucose-methanol-choline oxidoreductase N-terminal" evidence="3">
    <location>
        <begin position="284"/>
        <end position="298"/>
    </location>
</feature>
<dbReference type="OrthoDB" id="269227at2759"/>
<dbReference type="Gene3D" id="3.50.50.60">
    <property type="entry name" value="FAD/NAD(P)-binding domain"/>
    <property type="match status" value="1"/>
</dbReference>
<evidence type="ECO:0000313" key="5">
    <source>
        <dbReference type="Proteomes" id="UP000012338"/>
    </source>
</evidence>
<sequence length="416" mass="46150">MSSQTSSTTEYEFIIVGSGPAGCALASKLARTNSRPKVLLIEAGKDYPVKNIPHGQRWGAFQNPEINCGYKTVPQEQCYGRQIDYSRGMCLGGSTAINFATYSIGCRDDFEEWADIVGDDHFGWDNMKRRFKDLETLHDAVPADMNGRKYAAPNLANHGSSSPLHVGFVSEWERDLPSMMEAFVQAGYDINPDHNSGHPLGISISIKTVRKGVVSSAEDLILNAPENLTVKVNSPVQRLLYDQKRVIGVESNGQRCESFHMRCNDEKPRKLADLASKEMMLSAGAPNTPQILMHSGIGPATQLAKFGIPIVLENNAVGQGLRDHSFFSIVLKRKEGSTDRKSFYGDQKAMEAAQKQWETERTGPWTVFGYESAIGRFKSDEIMQSDEFKALPSTERAFLKRETVPHFEALVNAPIH</sequence>
<evidence type="ECO:0000313" key="4">
    <source>
        <dbReference type="EMBL" id="ENI09434.1"/>
    </source>
</evidence>
<dbReference type="Pfam" id="PF00732">
    <property type="entry name" value="GMC_oxred_N"/>
    <property type="match status" value="1"/>
</dbReference>
<evidence type="ECO:0000256" key="1">
    <source>
        <dbReference type="ARBA" id="ARBA00010790"/>
    </source>
</evidence>
<comment type="cofactor">
    <cofactor evidence="2">
        <name>FAD</name>
        <dbReference type="ChEBI" id="CHEBI:57692"/>
    </cofactor>
</comment>
<keyword evidence="2" id="KW-0285">Flavoprotein</keyword>
<dbReference type="Gene3D" id="3.30.560.10">
    <property type="entry name" value="Glucose Oxidase, domain 3"/>
    <property type="match status" value="1"/>
</dbReference>
<proteinExistence type="inferred from homology"/>
<accession>N4X8Q5</accession>
<dbReference type="SUPFAM" id="SSF51905">
    <property type="entry name" value="FAD/NAD(P)-binding domain"/>
    <property type="match status" value="1"/>
</dbReference>
<dbReference type="HOGENOM" id="CLU_002865_1_2_1"/>
<dbReference type="GeneID" id="25844602"/>
<dbReference type="PANTHER" id="PTHR11552:SF134">
    <property type="entry name" value="GLUCOSE-METHANOL-CHOLINE OXIDOREDUCTASE N-TERMINAL DOMAIN-CONTAINING PROTEIN"/>
    <property type="match status" value="1"/>
</dbReference>
<evidence type="ECO:0000256" key="2">
    <source>
        <dbReference type="PIRSR" id="PIRSR000137-2"/>
    </source>
</evidence>
<dbReference type="InterPro" id="IPR036188">
    <property type="entry name" value="FAD/NAD-bd_sf"/>
</dbReference>
<reference evidence="4 5" key="1">
    <citation type="journal article" date="2012" name="PLoS Pathog.">
        <title>Diverse lifestyles and strategies of plant pathogenesis encoded in the genomes of eighteen Dothideomycetes fungi.</title>
        <authorList>
            <person name="Ohm R.A."/>
            <person name="Feau N."/>
            <person name="Henrissat B."/>
            <person name="Schoch C.L."/>
            <person name="Horwitz B.A."/>
            <person name="Barry K.W."/>
            <person name="Condon B.J."/>
            <person name="Copeland A.C."/>
            <person name="Dhillon B."/>
            <person name="Glaser F."/>
            <person name="Hesse C.N."/>
            <person name="Kosti I."/>
            <person name="LaButti K."/>
            <person name="Lindquist E.A."/>
            <person name="Lucas S."/>
            <person name="Salamov A.A."/>
            <person name="Bradshaw R.E."/>
            <person name="Ciuffetti L."/>
            <person name="Hamelin R.C."/>
            <person name="Kema G.H.J."/>
            <person name="Lawrence C."/>
            <person name="Scott J.A."/>
            <person name="Spatafora J.W."/>
            <person name="Turgeon B.G."/>
            <person name="de Wit P.J.G.M."/>
            <person name="Zhong S."/>
            <person name="Goodwin S.B."/>
            <person name="Grigoriev I.V."/>
        </authorList>
    </citation>
    <scope>NUCLEOTIDE SEQUENCE [LARGE SCALE GENOMIC DNA]</scope>
    <source>
        <strain evidence="5">C4 / ATCC 48331 / race T</strain>
    </source>
</reference>
<keyword evidence="5" id="KW-1185">Reference proteome</keyword>
<dbReference type="PIRSF" id="PIRSF000137">
    <property type="entry name" value="Alcohol_oxidase"/>
    <property type="match status" value="1"/>
</dbReference>
<dbReference type="RefSeq" id="XP_014083343.1">
    <property type="nucleotide sequence ID" value="XM_014227868.1"/>
</dbReference>
<feature type="binding site" evidence="2">
    <location>
        <position position="236"/>
    </location>
    <ligand>
        <name>FAD</name>
        <dbReference type="ChEBI" id="CHEBI:57692"/>
    </ligand>
</feature>
<comment type="similarity">
    <text evidence="1">Belongs to the GMC oxidoreductase family.</text>
</comment>
<dbReference type="PROSITE" id="PS00624">
    <property type="entry name" value="GMC_OXRED_2"/>
    <property type="match status" value="1"/>
</dbReference>
<dbReference type="InterPro" id="IPR012132">
    <property type="entry name" value="GMC_OxRdtase"/>
</dbReference>
<gene>
    <name evidence="4" type="ORF">COCC4DRAFT_36977</name>
</gene>
<dbReference type="AlphaFoldDB" id="N4X8Q5"/>
<dbReference type="PANTHER" id="PTHR11552">
    <property type="entry name" value="GLUCOSE-METHANOL-CHOLINE GMC OXIDOREDUCTASE"/>
    <property type="match status" value="1"/>
</dbReference>
<evidence type="ECO:0000259" key="3">
    <source>
        <dbReference type="PROSITE" id="PS00624"/>
    </source>
</evidence>
<organism evidence="4 5">
    <name type="scientific">Cochliobolus heterostrophus (strain C4 / ATCC 48331 / race T)</name>
    <name type="common">Southern corn leaf blight fungus</name>
    <name type="synonym">Bipolaris maydis</name>
    <dbReference type="NCBI Taxonomy" id="665024"/>
    <lineage>
        <taxon>Eukaryota</taxon>
        <taxon>Fungi</taxon>
        <taxon>Dikarya</taxon>
        <taxon>Ascomycota</taxon>
        <taxon>Pezizomycotina</taxon>
        <taxon>Dothideomycetes</taxon>
        <taxon>Pleosporomycetidae</taxon>
        <taxon>Pleosporales</taxon>
        <taxon>Pleosporineae</taxon>
        <taxon>Pleosporaceae</taxon>
        <taxon>Bipolaris</taxon>
    </lineage>
</organism>
<dbReference type="GO" id="GO:0016614">
    <property type="term" value="F:oxidoreductase activity, acting on CH-OH group of donors"/>
    <property type="evidence" value="ECO:0007669"/>
    <property type="project" value="InterPro"/>
</dbReference>
<dbReference type="GO" id="GO:0050660">
    <property type="term" value="F:flavin adenine dinucleotide binding"/>
    <property type="evidence" value="ECO:0007669"/>
    <property type="project" value="InterPro"/>
</dbReference>
<dbReference type="EMBL" id="KB733446">
    <property type="protein sequence ID" value="ENI09434.1"/>
    <property type="molecule type" value="Genomic_DNA"/>
</dbReference>
<reference evidence="5" key="2">
    <citation type="journal article" date="2013" name="PLoS Genet.">
        <title>Comparative genome structure, secondary metabolite, and effector coding capacity across Cochliobolus pathogens.</title>
        <authorList>
            <person name="Condon B.J."/>
            <person name="Leng Y."/>
            <person name="Wu D."/>
            <person name="Bushley K.E."/>
            <person name="Ohm R.A."/>
            <person name="Otillar R."/>
            <person name="Martin J."/>
            <person name="Schackwitz W."/>
            <person name="Grimwood J."/>
            <person name="MohdZainudin N."/>
            <person name="Xue C."/>
            <person name="Wang R."/>
            <person name="Manning V.A."/>
            <person name="Dhillon B."/>
            <person name="Tu Z.J."/>
            <person name="Steffenson B.J."/>
            <person name="Salamov A."/>
            <person name="Sun H."/>
            <person name="Lowry S."/>
            <person name="LaButti K."/>
            <person name="Han J."/>
            <person name="Copeland A."/>
            <person name="Lindquist E."/>
            <person name="Barry K."/>
            <person name="Schmutz J."/>
            <person name="Baker S.E."/>
            <person name="Ciuffetti L.M."/>
            <person name="Grigoriev I.V."/>
            <person name="Zhong S."/>
            <person name="Turgeon B.G."/>
        </authorList>
    </citation>
    <scope>NUCLEOTIDE SEQUENCE [LARGE SCALE GENOMIC DNA]</scope>
    <source>
        <strain evidence="5">C4 / ATCC 48331 / race T</strain>
    </source>
</reference>
<name>N4X8Q5_COCH4</name>